<dbReference type="Proteomes" id="UP000034137">
    <property type="component" value="Unassembled WGS sequence"/>
</dbReference>
<dbReference type="AlphaFoldDB" id="A0A0G0SBT7"/>
<dbReference type="EMBL" id="LBXO01000040">
    <property type="protein sequence ID" value="KKR32185.1"/>
    <property type="molecule type" value="Genomic_DNA"/>
</dbReference>
<evidence type="ECO:0000259" key="4">
    <source>
        <dbReference type="SMART" id="SM00563"/>
    </source>
</evidence>
<evidence type="ECO:0000256" key="1">
    <source>
        <dbReference type="ARBA" id="ARBA00022679"/>
    </source>
</evidence>
<dbReference type="GO" id="GO:0003841">
    <property type="term" value="F:1-acylglycerol-3-phosphate O-acyltransferase activity"/>
    <property type="evidence" value="ECO:0007669"/>
    <property type="project" value="TreeGrafter"/>
</dbReference>
<protein>
    <submittedName>
        <fullName evidence="5">1-acyl-sn-glycerol-3-phosphate acyltransferase</fullName>
    </submittedName>
</protein>
<sequence length="235" mass="27274">MYLFVQNPDSSYNLIMNKPKENSFLGKFFYLILMLFFRPLVKLIWIKKIDGIKNIPLSGPYIVAANHQSYFDFISLMSVLPHRLYFLAAEKFFKSKFWRPIVEYTGQIRVDRDAEDKSQVITQATEVLKSGQILALFPQGTRSRTGEIEKTFTGVARIALLARVPVVPVGIKGAFEVFPPEGKLKWKKDIEINIGPPMDFNKYYDFEKNPQLYRAITNQVMVEISRLAEKEYKEE</sequence>
<feature type="domain" description="Phospholipid/glycerol acyltransferase" evidence="4">
    <location>
        <begin position="61"/>
        <end position="174"/>
    </location>
</feature>
<feature type="transmembrane region" description="Helical" evidence="3">
    <location>
        <begin position="28"/>
        <end position="45"/>
    </location>
</feature>
<dbReference type="CDD" id="cd07989">
    <property type="entry name" value="LPLAT_AGPAT-like"/>
    <property type="match status" value="1"/>
</dbReference>
<dbReference type="PANTHER" id="PTHR10434:SF11">
    <property type="entry name" value="1-ACYL-SN-GLYCEROL-3-PHOSPHATE ACYLTRANSFERASE"/>
    <property type="match status" value="1"/>
</dbReference>
<dbReference type="SMART" id="SM00563">
    <property type="entry name" value="PlsC"/>
    <property type="match status" value="1"/>
</dbReference>
<dbReference type="Pfam" id="PF01553">
    <property type="entry name" value="Acyltransferase"/>
    <property type="match status" value="1"/>
</dbReference>
<evidence type="ECO:0000313" key="5">
    <source>
        <dbReference type="EMBL" id="KKR32185.1"/>
    </source>
</evidence>
<comment type="caution">
    <text evidence="5">The sequence shown here is derived from an EMBL/GenBank/DDBJ whole genome shotgun (WGS) entry which is preliminary data.</text>
</comment>
<dbReference type="PANTHER" id="PTHR10434">
    <property type="entry name" value="1-ACYL-SN-GLYCEROL-3-PHOSPHATE ACYLTRANSFERASE"/>
    <property type="match status" value="1"/>
</dbReference>
<dbReference type="GO" id="GO:0006654">
    <property type="term" value="P:phosphatidic acid biosynthetic process"/>
    <property type="evidence" value="ECO:0007669"/>
    <property type="project" value="TreeGrafter"/>
</dbReference>
<dbReference type="InterPro" id="IPR002123">
    <property type="entry name" value="Plipid/glycerol_acylTrfase"/>
</dbReference>
<gene>
    <name evidence="5" type="ORF">UT64_C0040G0008</name>
</gene>
<keyword evidence="2 5" id="KW-0012">Acyltransferase</keyword>
<organism evidence="5 6">
    <name type="scientific">Candidatus Falkowbacteria bacterium GW2011_GWF2_39_8</name>
    <dbReference type="NCBI Taxonomy" id="1618642"/>
    <lineage>
        <taxon>Bacteria</taxon>
        <taxon>Candidatus Falkowiibacteriota</taxon>
    </lineage>
</organism>
<name>A0A0G0SBT7_9BACT</name>
<evidence type="ECO:0000313" key="6">
    <source>
        <dbReference type="Proteomes" id="UP000034137"/>
    </source>
</evidence>
<accession>A0A0G0SBT7</accession>
<keyword evidence="3" id="KW-0472">Membrane</keyword>
<reference evidence="5 6" key="1">
    <citation type="journal article" date="2015" name="Nature">
        <title>rRNA introns, odd ribosomes, and small enigmatic genomes across a large radiation of phyla.</title>
        <authorList>
            <person name="Brown C.T."/>
            <person name="Hug L.A."/>
            <person name="Thomas B.C."/>
            <person name="Sharon I."/>
            <person name="Castelle C.J."/>
            <person name="Singh A."/>
            <person name="Wilkins M.J."/>
            <person name="Williams K.H."/>
            <person name="Banfield J.F."/>
        </authorList>
    </citation>
    <scope>NUCLEOTIDE SEQUENCE [LARGE SCALE GENOMIC DNA]</scope>
</reference>
<evidence type="ECO:0000256" key="3">
    <source>
        <dbReference type="SAM" id="Phobius"/>
    </source>
</evidence>
<keyword evidence="3" id="KW-1133">Transmembrane helix</keyword>
<keyword evidence="1 5" id="KW-0808">Transferase</keyword>
<proteinExistence type="predicted"/>
<keyword evidence="3" id="KW-0812">Transmembrane</keyword>
<evidence type="ECO:0000256" key="2">
    <source>
        <dbReference type="ARBA" id="ARBA00023315"/>
    </source>
</evidence>
<dbReference type="SUPFAM" id="SSF69593">
    <property type="entry name" value="Glycerol-3-phosphate (1)-acyltransferase"/>
    <property type="match status" value="1"/>
</dbReference>